<feature type="domain" description="Ketopantoate reductase C-terminal" evidence="8">
    <location>
        <begin position="206"/>
        <end position="325"/>
    </location>
</feature>
<dbReference type="Pfam" id="PF02558">
    <property type="entry name" value="ApbA"/>
    <property type="match status" value="1"/>
</dbReference>
<dbReference type="Gene3D" id="3.40.50.720">
    <property type="entry name" value="NAD(P)-binding Rossmann-like Domain"/>
    <property type="match status" value="1"/>
</dbReference>
<protein>
    <recommendedName>
        <fullName evidence="3">2-dehydropantoate 2-reductase</fullName>
        <ecNumber evidence="2">1.1.1.169</ecNumber>
    </recommendedName>
    <alternativeName>
        <fullName evidence="5">Ketopantoate reductase</fullName>
    </alternativeName>
</protein>
<comment type="caution">
    <text evidence="9">The sequence shown here is derived from an EMBL/GenBank/DDBJ whole genome shotgun (WGS) entry which is preliminary data.</text>
</comment>
<dbReference type="PANTHER" id="PTHR21708:SF45">
    <property type="entry name" value="2-DEHYDROPANTOATE 2-REDUCTASE"/>
    <property type="match status" value="1"/>
</dbReference>
<evidence type="ECO:0000256" key="5">
    <source>
        <dbReference type="ARBA" id="ARBA00032024"/>
    </source>
</evidence>
<dbReference type="RefSeq" id="WP_306411628.1">
    <property type="nucleotide sequence ID" value="NZ_JANFPI010000003.1"/>
</dbReference>
<keyword evidence="10" id="KW-1185">Reference proteome</keyword>
<dbReference type="Pfam" id="PF08546">
    <property type="entry name" value="ApbA_C"/>
    <property type="match status" value="1"/>
</dbReference>
<dbReference type="AlphaFoldDB" id="A0AAE3N0T6"/>
<evidence type="ECO:0000256" key="3">
    <source>
        <dbReference type="ARBA" id="ARBA00019465"/>
    </source>
</evidence>
<dbReference type="EMBL" id="JANFPI010000003">
    <property type="protein sequence ID" value="MCX8997857.1"/>
    <property type="molecule type" value="Genomic_DNA"/>
</dbReference>
<dbReference type="InterPro" id="IPR008927">
    <property type="entry name" value="6-PGluconate_DH-like_C_sf"/>
</dbReference>
<dbReference type="InterPro" id="IPR013328">
    <property type="entry name" value="6PGD_dom2"/>
</dbReference>
<dbReference type="InterPro" id="IPR051402">
    <property type="entry name" value="KPR-Related"/>
</dbReference>
<evidence type="ECO:0000256" key="4">
    <source>
        <dbReference type="ARBA" id="ARBA00022655"/>
    </source>
</evidence>
<evidence type="ECO:0000259" key="8">
    <source>
        <dbReference type="Pfam" id="PF08546"/>
    </source>
</evidence>
<dbReference type="SUPFAM" id="SSF48179">
    <property type="entry name" value="6-phosphogluconate dehydrogenase C-terminal domain-like"/>
    <property type="match status" value="1"/>
</dbReference>
<feature type="domain" description="Ketopantoate reductase N-terminal" evidence="7">
    <location>
        <begin position="6"/>
        <end position="112"/>
    </location>
</feature>
<accession>A0AAE3N0T6</accession>
<keyword evidence="4" id="KW-0566">Pantothenate biosynthesis</keyword>
<evidence type="ECO:0000256" key="6">
    <source>
        <dbReference type="ARBA" id="ARBA00048793"/>
    </source>
</evidence>
<evidence type="ECO:0000259" key="7">
    <source>
        <dbReference type="Pfam" id="PF02558"/>
    </source>
</evidence>
<dbReference type="Gene3D" id="1.10.1040.10">
    <property type="entry name" value="N-(1-d-carboxylethyl)-l-norvaline Dehydrogenase, domain 2"/>
    <property type="match status" value="1"/>
</dbReference>
<dbReference type="NCBIfam" id="NF005089">
    <property type="entry name" value="PRK06522.1-4"/>
    <property type="match status" value="1"/>
</dbReference>
<evidence type="ECO:0000313" key="9">
    <source>
        <dbReference type="EMBL" id="MCX8997857.1"/>
    </source>
</evidence>
<dbReference type="InterPro" id="IPR036291">
    <property type="entry name" value="NAD(P)-bd_dom_sf"/>
</dbReference>
<dbReference type="InterPro" id="IPR013752">
    <property type="entry name" value="KPA_reductase"/>
</dbReference>
<dbReference type="EC" id="1.1.1.169" evidence="2"/>
<dbReference type="PANTHER" id="PTHR21708">
    <property type="entry name" value="PROBABLE 2-DEHYDROPANTOATE 2-REDUCTASE"/>
    <property type="match status" value="1"/>
</dbReference>
<comment type="pathway">
    <text evidence="1">Cofactor biosynthesis; (R)-pantothenate biosynthesis; (R)-pantoate from 3-methyl-2-oxobutanoate: step 2/2.</text>
</comment>
<reference evidence="9" key="1">
    <citation type="submission" date="2022-07" db="EMBL/GenBank/DDBJ databases">
        <title>Ectorhizobium quercum gen.nov., sp. nov.</title>
        <authorList>
            <person name="Ma T."/>
            <person name="Li Y."/>
        </authorList>
    </citation>
    <scope>NUCLEOTIDE SEQUENCE</scope>
    <source>
        <strain evidence="9">BDR2-2</strain>
    </source>
</reference>
<sequence length="334" mass="35705">MGFRKICIYGAGALGGGIAAKLAASCAEETDISAVARGAHLNRIRRDGLTLREDGADAPLVARLTATDDPRKLGAQDLVITGLKGHQLAAAAEGIAALLKPETRVVMILNGIPWWYFHGEPDNPYNGTQLEQLDPGGVLWRLIGPERVIGCVAYQGGEVVEPGIVHLYHKKRLILGEPANTASADIEAIAALLNRSGLVAETTTRIRAEIWSKLMNNAAFNPLSALTRATIVPLLSDPGIVETMERIMTEVKALAGAVGVPLTIDVAQRLEEARAIPDVRTSMLQDLLAGRPLEITPLLGIIVALGRTTGTPTPVCETVLHLVSRLDEENRRSR</sequence>
<dbReference type="GO" id="GO:0005737">
    <property type="term" value="C:cytoplasm"/>
    <property type="evidence" value="ECO:0007669"/>
    <property type="project" value="TreeGrafter"/>
</dbReference>
<gene>
    <name evidence="9" type="ORF">NOF55_12170</name>
</gene>
<dbReference type="FunFam" id="1.10.1040.10:FF:000017">
    <property type="entry name" value="2-dehydropantoate 2-reductase"/>
    <property type="match status" value="1"/>
</dbReference>
<dbReference type="GO" id="GO:0015940">
    <property type="term" value="P:pantothenate biosynthetic process"/>
    <property type="evidence" value="ECO:0007669"/>
    <property type="project" value="UniProtKB-KW"/>
</dbReference>
<proteinExistence type="predicted"/>
<dbReference type="SUPFAM" id="SSF51735">
    <property type="entry name" value="NAD(P)-binding Rossmann-fold domains"/>
    <property type="match status" value="1"/>
</dbReference>
<dbReference type="Proteomes" id="UP001208771">
    <property type="component" value="Unassembled WGS sequence"/>
</dbReference>
<dbReference type="GO" id="GO:0008677">
    <property type="term" value="F:2-dehydropantoate 2-reductase activity"/>
    <property type="evidence" value="ECO:0007669"/>
    <property type="project" value="UniProtKB-EC"/>
</dbReference>
<evidence type="ECO:0000313" key="10">
    <source>
        <dbReference type="Proteomes" id="UP001208771"/>
    </source>
</evidence>
<comment type="catalytic activity">
    <reaction evidence="6">
        <text>(R)-pantoate + NADP(+) = 2-dehydropantoate + NADPH + H(+)</text>
        <dbReference type="Rhea" id="RHEA:16233"/>
        <dbReference type="ChEBI" id="CHEBI:11561"/>
        <dbReference type="ChEBI" id="CHEBI:15378"/>
        <dbReference type="ChEBI" id="CHEBI:15980"/>
        <dbReference type="ChEBI" id="CHEBI:57783"/>
        <dbReference type="ChEBI" id="CHEBI:58349"/>
        <dbReference type="EC" id="1.1.1.169"/>
    </reaction>
</comment>
<evidence type="ECO:0000256" key="2">
    <source>
        <dbReference type="ARBA" id="ARBA00013014"/>
    </source>
</evidence>
<evidence type="ECO:0000256" key="1">
    <source>
        <dbReference type="ARBA" id="ARBA00004994"/>
    </source>
</evidence>
<name>A0AAE3N0T6_9HYPH</name>
<organism evidence="9 10">
    <name type="scientific">Ectorhizobium quercum</name>
    <dbReference type="NCBI Taxonomy" id="2965071"/>
    <lineage>
        <taxon>Bacteria</taxon>
        <taxon>Pseudomonadati</taxon>
        <taxon>Pseudomonadota</taxon>
        <taxon>Alphaproteobacteria</taxon>
        <taxon>Hyphomicrobiales</taxon>
        <taxon>Rhizobiaceae</taxon>
        <taxon>Ectorhizobium</taxon>
    </lineage>
</organism>
<dbReference type="InterPro" id="IPR013332">
    <property type="entry name" value="KPR_N"/>
</dbReference>